<comment type="caution">
    <text evidence="1">The sequence shown here is derived from an EMBL/GenBank/DDBJ whole genome shotgun (WGS) entry which is preliminary data.</text>
</comment>
<dbReference type="Proteomes" id="UP001241377">
    <property type="component" value="Unassembled WGS sequence"/>
</dbReference>
<sequence>MSDRPAEPRMLGTGVQPTSSLSAIGSAATPGYNPPPSRLPPPEDMTIDSATTESNRYPSVEHEEDPLNSKETGLTISTDSDTQDSGNGTRSETDLGKYNSSVLEQEDISGRMTPGSLDGSQDADVVRPYAESKRGSNSRFAFGLEEPMEVSRFHVRDLSWTDPSCRWRKVDSPGGSESGQMPRWSHALNNQSSSQSHPASFSTYTMATEESTHTESTRNSMDSTNIGSSGGQDGRSTVSGMPSSSRYNRGDSDENLDLSFLKHQSPIDAHISVGGGQASDNDEDDHEEFTPPIFTRSYSSPLPSKVKSFQNRSRFSTTSSSNTTPPLLSHHPSQQSTASTDVVTPSALQTLSTELSDSLQSAIQTLLHLSPPHLLDNAKEQYSGCTVQLPTTSLSALLTAMKGLNYLSANVASLCQDVQTSHLAEPYSHSENTRSAPTQNHRHNSAPTRQDTGITGILDAATSAEDFDVGELLQSTADLLSGQAAQAGVELVLFHGDVGIKHVSVHGDGEGLGYALSYVLRQILNVCEPGDTLEFGLQLVPQSPSLTPRINHPLTAAELANTKSSMGESDTSTEPGVTWQTNRISGKGPLLCTFDIVHNCTGESSQRPSSATTPKAEAPLQMTLSTNARASPDIDSLLCRRILRHVNATLCTKDLPEDPSYFSGSARSGGKTYEISVLLARGEPIAEPTILSAEEQAQRQPFPQLQLSREPTLDELSRFTETLRGKRVEVHASLQSVFARHLSSYLAAWGMEISHFPIEEESAEPSAKVSQWREEMNVPAITSSAIASNLSSALNAIAPDNMSTGSISGERFIIIDDDVSVLKKQLLQLRAETPTAGSRTRNLKRPTLSTRPRSTPQVRQLGHNLNLGRLPGGPSASNTVIIHFTSLAKYNHVRDVVTSILAISPGSYFQPDVMVIPKPVGPRRFLTALHTAVNRPIVDPYFTPIATSPRSPGGYFTPKDNGSQMPYEASGLSAPGVISPGVDLGPRRSSGSWPNLENIPVGGGSALQAIANTPGIVSTPVSEYFQDRVAHSDPNSRASGVILSSPDGRAYGMFFEPQIRLEGTRRNSIGNKTDKRRTPLSRSVSAATIIEQGAESVNGVAGSPSRRLSGLSGTSMDGDSRRLSGLQTVEEDESNNTEGDMPPVPPSRSGSIRKKTLTRPQEPAARDRAGSGPTTARTRVPSTPSVVAPKDNPEPESSNAANDKKEPEAIAGKKKDPAVKRKGLVKKSATGKAKDTMVVPPINVLIVEDNPINQNILSTYLRKKKIKHQSAFDGREAVEKWRTGNFHIILMDIQLPVMNGLDATKAIRDMERSSNVGFFPSTPNSESHRTLSPSLETTPGASMRSSVIIVALTASSLMQDRVEALAAGCNDFLTKPVSLKWLESKIIEWGCMQALIDFEGWRRWRTADQPNNRAAESARLAVQNSSAANARNIASRLKIAPKARSNPGSGDEDKDVVGGKTQDTVEGSKEMSRE</sequence>
<gene>
    <name evidence="1" type="ORF">QFC19_002590</name>
</gene>
<proteinExistence type="predicted"/>
<organism evidence="1 2">
    <name type="scientific">Naganishia cerealis</name>
    <dbReference type="NCBI Taxonomy" id="610337"/>
    <lineage>
        <taxon>Eukaryota</taxon>
        <taxon>Fungi</taxon>
        <taxon>Dikarya</taxon>
        <taxon>Basidiomycota</taxon>
        <taxon>Agaricomycotina</taxon>
        <taxon>Tremellomycetes</taxon>
        <taxon>Filobasidiales</taxon>
        <taxon>Filobasidiaceae</taxon>
        <taxon>Naganishia</taxon>
    </lineage>
</organism>
<evidence type="ECO:0000313" key="1">
    <source>
        <dbReference type="EMBL" id="KAJ9108123.1"/>
    </source>
</evidence>
<name>A0ACC2W9M4_9TREE</name>
<protein>
    <submittedName>
        <fullName evidence="1">Uncharacterized protein</fullName>
    </submittedName>
</protein>
<reference evidence="1" key="1">
    <citation type="submission" date="2023-04" db="EMBL/GenBank/DDBJ databases">
        <title>Draft Genome sequencing of Naganishia species isolated from polar environments using Oxford Nanopore Technology.</title>
        <authorList>
            <person name="Leo P."/>
            <person name="Venkateswaran K."/>
        </authorList>
    </citation>
    <scope>NUCLEOTIDE SEQUENCE</scope>
    <source>
        <strain evidence="1">MNA-CCFEE 5261</strain>
    </source>
</reference>
<dbReference type="EMBL" id="JASBWR010000022">
    <property type="protein sequence ID" value="KAJ9108123.1"/>
    <property type="molecule type" value="Genomic_DNA"/>
</dbReference>
<accession>A0ACC2W9M4</accession>
<keyword evidence="2" id="KW-1185">Reference proteome</keyword>
<evidence type="ECO:0000313" key="2">
    <source>
        <dbReference type="Proteomes" id="UP001241377"/>
    </source>
</evidence>